<dbReference type="AlphaFoldDB" id="A0AA35YGG0"/>
<evidence type="ECO:0000256" key="1">
    <source>
        <dbReference type="SAM" id="MobiDB-lite"/>
    </source>
</evidence>
<protein>
    <submittedName>
        <fullName evidence="2">Uncharacterized protein</fullName>
    </submittedName>
</protein>
<evidence type="ECO:0000313" key="3">
    <source>
        <dbReference type="Proteomes" id="UP001177003"/>
    </source>
</evidence>
<dbReference type="PANTHER" id="PTHR34130:SF5">
    <property type="entry name" value="OS08G0243800 PROTEIN"/>
    <property type="match status" value="1"/>
</dbReference>
<feature type="region of interest" description="Disordered" evidence="1">
    <location>
        <begin position="67"/>
        <end position="86"/>
    </location>
</feature>
<keyword evidence="3" id="KW-1185">Reference proteome</keyword>
<feature type="region of interest" description="Disordered" evidence="1">
    <location>
        <begin position="19"/>
        <end position="42"/>
    </location>
</feature>
<dbReference type="PANTHER" id="PTHR34130">
    <property type="entry name" value="OS08G0243800 PROTEIN"/>
    <property type="match status" value="1"/>
</dbReference>
<gene>
    <name evidence="2" type="ORF">LSALG_LOCUS13612</name>
</gene>
<evidence type="ECO:0000313" key="2">
    <source>
        <dbReference type="EMBL" id="CAI9273469.1"/>
    </source>
</evidence>
<dbReference type="EMBL" id="OX465078">
    <property type="protein sequence ID" value="CAI9273469.1"/>
    <property type="molecule type" value="Genomic_DNA"/>
</dbReference>
<reference evidence="2" key="1">
    <citation type="submission" date="2023-04" db="EMBL/GenBank/DDBJ databases">
        <authorList>
            <person name="Vijverberg K."/>
            <person name="Xiong W."/>
            <person name="Schranz E."/>
        </authorList>
    </citation>
    <scope>NUCLEOTIDE SEQUENCE</scope>
</reference>
<proteinExistence type="predicted"/>
<dbReference type="Proteomes" id="UP001177003">
    <property type="component" value="Chromosome 2"/>
</dbReference>
<accession>A0AA35YGG0</accession>
<sequence>MDEYKKAVAFGVVQIDGNMAGREGHSKEKPGSYPVPERNRLESPGKTNWQVVAFGFGSTRFPRKMKLSDIKSRQQTSTTIADGGEVGSDRRKKRWWRLIDVFRCGGGYDGDMVVNDMRASFPTLKKFD</sequence>
<name>A0AA35YGG0_LACSI</name>
<organism evidence="2 3">
    <name type="scientific">Lactuca saligna</name>
    <name type="common">Willowleaf lettuce</name>
    <dbReference type="NCBI Taxonomy" id="75948"/>
    <lineage>
        <taxon>Eukaryota</taxon>
        <taxon>Viridiplantae</taxon>
        <taxon>Streptophyta</taxon>
        <taxon>Embryophyta</taxon>
        <taxon>Tracheophyta</taxon>
        <taxon>Spermatophyta</taxon>
        <taxon>Magnoliopsida</taxon>
        <taxon>eudicotyledons</taxon>
        <taxon>Gunneridae</taxon>
        <taxon>Pentapetalae</taxon>
        <taxon>asterids</taxon>
        <taxon>campanulids</taxon>
        <taxon>Asterales</taxon>
        <taxon>Asteraceae</taxon>
        <taxon>Cichorioideae</taxon>
        <taxon>Cichorieae</taxon>
        <taxon>Lactucinae</taxon>
        <taxon>Lactuca</taxon>
    </lineage>
</organism>